<dbReference type="FunFam" id="3.20.20.100:FF:000004">
    <property type="entry name" value="Oxidoreductase, aldo/keto reductase"/>
    <property type="match status" value="1"/>
</dbReference>
<keyword evidence="3" id="KW-0560">Oxidoreductase</keyword>
<protein>
    <recommendedName>
        <fullName evidence="4">NADP-dependent oxidoreductase domain-containing protein</fullName>
    </recommendedName>
</protein>
<feature type="domain" description="NADP-dependent oxidoreductase" evidence="4">
    <location>
        <begin position="32"/>
        <end position="342"/>
    </location>
</feature>
<dbReference type="GO" id="GO:0016491">
    <property type="term" value="F:oxidoreductase activity"/>
    <property type="evidence" value="ECO:0007669"/>
    <property type="project" value="UniProtKB-KW"/>
</dbReference>
<evidence type="ECO:0000313" key="6">
    <source>
        <dbReference type="Proteomes" id="UP000258309"/>
    </source>
</evidence>
<dbReference type="Gene3D" id="3.20.20.100">
    <property type="entry name" value="NADP-dependent oxidoreductase domain"/>
    <property type="match status" value="1"/>
</dbReference>
<dbReference type="SUPFAM" id="SSF51430">
    <property type="entry name" value="NAD(P)-linked oxidoreductase"/>
    <property type="match status" value="1"/>
</dbReference>
<dbReference type="GO" id="GO:0005829">
    <property type="term" value="C:cytosol"/>
    <property type="evidence" value="ECO:0007669"/>
    <property type="project" value="UniProtKB-ARBA"/>
</dbReference>
<accession>A0A3E2HNY0</accession>
<dbReference type="InterPro" id="IPR050523">
    <property type="entry name" value="AKR_Detox_Biosynth"/>
</dbReference>
<evidence type="ECO:0000256" key="3">
    <source>
        <dbReference type="ARBA" id="ARBA00023002"/>
    </source>
</evidence>
<dbReference type="InterPro" id="IPR036812">
    <property type="entry name" value="NAD(P)_OxRdtase_dom_sf"/>
</dbReference>
<dbReference type="Pfam" id="PF00248">
    <property type="entry name" value="Aldo_ket_red"/>
    <property type="match status" value="1"/>
</dbReference>
<dbReference type="OMA" id="GVGIMPW"/>
<evidence type="ECO:0000256" key="1">
    <source>
        <dbReference type="ARBA" id="ARBA00007905"/>
    </source>
</evidence>
<dbReference type="STRING" id="5539.A0A3E2HNY0"/>
<dbReference type="PANTHER" id="PTHR43364:SF9">
    <property type="entry name" value="OXIDOREDUCTASE"/>
    <property type="match status" value="1"/>
</dbReference>
<dbReference type="InterPro" id="IPR023210">
    <property type="entry name" value="NADP_OxRdtase_dom"/>
</dbReference>
<dbReference type="Proteomes" id="UP000258309">
    <property type="component" value="Unassembled WGS sequence"/>
</dbReference>
<dbReference type="PANTHER" id="PTHR43364">
    <property type="entry name" value="NADH-SPECIFIC METHYLGLYOXAL REDUCTASE-RELATED"/>
    <property type="match status" value="1"/>
</dbReference>
<comment type="caution">
    <text evidence="5">The sequence shown here is derived from an EMBL/GenBank/DDBJ whole genome shotgun (WGS) entry which is preliminary data.</text>
</comment>
<sequence>MELPASLQRSLDDTKVEYVNIGRSGLRVSVPVLGGMSFGSKQWAPWVLEEDDSLKILKAAFDRGINTWDTANMYSNGISEEIFGKAIQKFNIPREKLVLMTKCSIYIGEEPGIHGPMLAQQMSQSKDYVNQGGLSRAAIFNAVEASLARLNTPYIDLLQIHRYDPTTPPEEVMRALHDLVQTGKVRYIGASSMWATQFANLQFVAEKNGWTKFISMQNLYNLCYREEEREMIRFCNETGVGILPFSPLYGGILARPLGINDSIRSTTPSPMVPVLTRADEEIIKRVEHLAGQKGWSMSHVALAWLRSKGAVPVVGCNTISRTDDACNMRGKKLDEEEVKYLEDPYVSRSVVGHM</sequence>
<comment type="similarity">
    <text evidence="1">Belongs to the aldo/keto reductase family.</text>
</comment>
<gene>
    <name evidence="5" type="ORF">B7463_g1289</name>
</gene>
<feature type="non-terminal residue" evidence="5">
    <location>
        <position position="1"/>
    </location>
</feature>
<dbReference type="AlphaFoldDB" id="A0A3E2HNY0"/>
<dbReference type="OrthoDB" id="48988at2759"/>
<dbReference type="EMBL" id="NCSJ02000013">
    <property type="protein sequence ID" value="RFU35057.1"/>
    <property type="molecule type" value="Genomic_DNA"/>
</dbReference>
<feature type="non-terminal residue" evidence="5">
    <location>
        <position position="354"/>
    </location>
</feature>
<dbReference type="CDD" id="cd19079">
    <property type="entry name" value="AKR_EcYajO-like"/>
    <property type="match status" value="1"/>
</dbReference>
<keyword evidence="6" id="KW-1185">Reference proteome</keyword>
<evidence type="ECO:0000256" key="2">
    <source>
        <dbReference type="ARBA" id="ARBA00022857"/>
    </source>
</evidence>
<evidence type="ECO:0000259" key="4">
    <source>
        <dbReference type="Pfam" id="PF00248"/>
    </source>
</evidence>
<reference evidence="5 6" key="1">
    <citation type="submission" date="2018-05" db="EMBL/GenBank/DDBJ databases">
        <title>Draft genome sequence of Scytalidium lignicola DSM 105466, a ubiquitous saprotrophic fungus.</title>
        <authorList>
            <person name="Buettner E."/>
            <person name="Gebauer A.M."/>
            <person name="Hofrichter M."/>
            <person name="Liers C."/>
            <person name="Kellner H."/>
        </authorList>
    </citation>
    <scope>NUCLEOTIDE SEQUENCE [LARGE SCALE GENOMIC DNA]</scope>
    <source>
        <strain evidence="5 6">DSM 105466</strain>
    </source>
</reference>
<evidence type="ECO:0000313" key="5">
    <source>
        <dbReference type="EMBL" id="RFU35057.1"/>
    </source>
</evidence>
<keyword evidence="2" id="KW-0521">NADP</keyword>
<proteinExistence type="inferred from homology"/>
<organism evidence="5 6">
    <name type="scientific">Scytalidium lignicola</name>
    <name type="common">Hyphomycete</name>
    <dbReference type="NCBI Taxonomy" id="5539"/>
    <lineage>
        <taxon>Eukaryota</taxon>
        <taxon>Fungi</taxon>
        <taxon>Dikarya</taxon>
        <taxon>Ascomycota</taxon>
        <taxon>Pezizomycotina</taxon>
        <taxon>Leotiomycetes</taxon>
        <taxon>Leotiomycetes incertae sedis</taxon>
        <taxon>Scytalidium</taxon>
    </lineage>
</organism>
<name>A0A3E2HNY0_SCYLI</name>